<keyword evidence="1" id="KW-0378">Hydrolase</keyword>
<comment type="caution">
    <text evidence="1">The sequence shown here is derived from an EMBL/GenBank/DDBJ whole genome shotgun (WGS) entry which is preliminary data.</text>
</comment>
<keyword evidence="2" id="KW-1185">Reference proteome</keyword>
<name>A0ABU5ZR62_9FLAO</name>
<dbReference type="Gene3D" id="2.40.160.20">
    <property type="match status" value="1"/>
</dbReference>
<dbReference type="RefSeq" id="WP_324178592.1">
    <property type="nucleotide sequence ID" value="NZ_BAABAW010000003.1"/>
</dbReference>
<reference evidence="1 2" key="1">
    <citation type="journal article" date="2013" name="Int. J. Syst. Evol. Microbiol.">
        <title>Aquimarina gracilis sp. nov., isolated from the gut microflora of a mussel, Mytilus coruscus, and emended description of Aquimarina spongiae.</title>
        <authorList>
            <person name="Park S.C."/>
            <person name="Choe H.N."/>
            <person name="Baik K.S."/>
            <person name="Seong C.N."/>
        </authorList>
    </citation>
    <scope>NUCLEOTIDE SEQUENCE [LARGE SCALE GENOMIC DNA]</scope>
    <source>
        <strain evidence="1 2">PSC32</strain>
    </source>
</reference>
<dbReference type="Pfam" id="PF09411">
    <property type="entry name" value="PagL"/>
    <property type="match status" value="1"/>
</dbReference>
<evidence type="ECO:0000313" key="1">
    <source>
        <dbReference type="EMBL" id="MEB3344550.1"/>
    </source>
</evidence>
<dbReference type="Proteomes" id="UP001327027">
    <property type="component" value="Unassembled WGS sequence"/>
</dbReference>
<evidence type="ECO:0000313" key="2">
    <source>
        <dbReference type="Proteomes" id="UP001327027"/>
    </source>
</evidence>
<proteinExistence type="predicted"/>
<dbReference type="GO" id="GO:0016787">
    <property type="term" value="F:hydrolase activity"/>
    <property type="evidence" value="ECO:0007669"/>
    <property type="project" value="UniProtKB-KW"/>
</dbReference>
<gene>
    <name evidence="1" type="ORF">U6A24_03705</name>
</gene>
<protein>
    <submittedName>
        <fullName evidence="1">Acyloxyacyl hydrolase</fullName>
    </submittedName>
</protein>
<accession>A0ABU5ZR62</accession>
<dbReference type="EMBL" id="JAYKLX010000002">
    <property type="protein sequence ID" value="MEB3344550.1"/>
    <property type="molecule type" value="Genomic_DNA"/>
</dbReference>
<organism evidence="1 2">
    <name type="scientific">Aquimarina gracilis</name>
    <dbReference type="NCBI Taxonomy" id="874422"/>
    <lineage>
        <taxon>Bacteria</taxon>
        <taxon>Pseudomonadati</taxon>
        <taxon>Bacteroidota</taxon>
        <taxon>Flavobacteriia</taxon>
        <taxon>Flavobacteriales</taxon>
        <taxon>Flavobacteriaceae</taxon>
        <taxon>Aquimarina</taxon>
    </lineage>
</organism>
<dbReference type="InterPro" id="IPR018550">
    <property type="entry name" value="Lipid-A_deacylase-rel"/>
</dbReference>
<sequence length="422" mass="49135">MLYKEYYLLIFFIGITLSAQDAENKNKNSFFVVPEISIGKTMEANTGFPETDLQKSFFVSFGNYNSFTDQEWASELGHPKTGISFGVTDFGNIDKIGIAYTLMPFIEIGLFRKHTKRWNVSIGMGTSYINRQYDAETNPFNLAVTTEINWSFRSFLYYDIFKRKQTDWRLGFGYAHFSNGHTRLPNQGLNSFLVNVSTIIGKESERARNDKNFQKKEKNRSSENYFSFRSGIGQNVLSRIFNDQKEVYSLAFSGGKVINKTFKFGAGAYYRFYEHYYDHIKENGQLVSEQVPEYRENPYRYATNFGFFGSTELLIGHVGVEFDLGINIYKPFYKIDWQLSQGYFYNGEYAKLGELDWYYEVKRTVSSRLGIKYYLFNTYRSPRNNLFIGANINANLGQADFSEVSLGYAYRFNIKDKKERIN</sequence>